<dbReference type="EMBL" id="ADVG01000002">
    <property type="protein sequence ID" value="EFH86175.1"/>
    <property type="molecule type" value="Genomic_DNA"/>
</dbReference>
<dbReference type="Proteomes" id="UP000004508">
    <property type="component" value="Unassembled WGS sequence"/>
</dbReference>
<dbReference type="AlphaFoldDB" id="D6TK75"/>
<proteinExistence type="predicted"/>
<evidence type="ECO:0000313" key="3">
    <source>
        <dbReference type="Proteomes" id="UP000004508"/>
    </source>
</evidence>
<sequence length="62" mass="6906">MSHTNFNVLGKDAVKIARSVDQAKLAETDRWATLSSSTNFDSSEEEHFTHLGLPPSSTEERK</sequence>
<reference evidence="2 3" key="1">
    <citation type="journal article" date="2011" name="Stand. Genomic Sci.">
        <title>Non-contiguous finished genome sequence and contextual data of the filamentous soil bacterium Ktedonobacter racemifer type strain (SOSP1-21).</title>
        <authorList>
            <person name="Chang Y.J."/>
            <person name="Land M."/>
            <person name="Hauser L."/>
            <person name="Chertkov O."/>
            <person name="Del Rio T.G."/>
            <person name="Nolan M."/>
            <person name="Copeland A."/>
            <person name="Tice H."/>
            <person name="Cheng J.F."/>
            <person name="Lucas S."/>
            <person name="Han C."/>
            <person name="Goodwin L."/>
            <person name="Pitluck S."/>
            <person name="Ivanova N."/>
            <person name="Ovchinikova G."/>
            <person name="Pati A."/>
            <person name="Chen A."/>
            <person name="Palaniappan K."/>
            <person name="Mavromatis K."/>
            <person name="Liolios K."/>
            <person name="Brettin T."/>
            <person name="Fiebig A."/>
            <person name="Rohde M."/>
            <person name="Abt B."/>
            <person name="Goker M."/>
            <person name="Detter J.C."/>
            <person name="Woyke T."/>
            <person name="Bristow J."/>
            <person name="Eisen J.A."/>
            <person name="Markowitz V."/>
            <person name="Hugenholtz P."/>
            <person name="Kyrpides N.C."/>
            <person name="Klenk H.P."/>
            <person name="Lapidus A."/>
        </authorList>
    </citation>
    <scope>NUCLEOTIDE SEQUENCE [LARGE SCALE GENOMIC DNA]</scope>
    <source>
        <strain evidence="3">DSM 44963</strain>
    </source>
</reference>
<accession>D6TK75</accession>
<keyword evidence="3" id="KW-1185">Reference proteome</keyword>
<feature type="region of interest" description="Disordered" evidence="1">
    <location>
        <begin position="37"/>
        <end position="62"/>
    </location>
</feature>
<evidence type="ECO:0000256" key="1">
    <source>
        <dbReference type="SAM" id="MobiDB-lite"/>
    </source>
</evidence>
<comment type="caution">
    <text evidence="2">The sequence shown here is derived from an EMBL/GenBank/DDBJ whole genome shotgun (WGS) entry which is preliminary data.</text>
</comment>
<gene>
    <name evidence="2" type="ORF">Krac_7462</name>
</gene>
<name>D6TK75_KTERA</name>
<protein>
    <submittedName>
        <fullName evidence="2">Uncharacterized protein</fullName>
    </submittedName>
</protein>
<evidence type="ECO:0000313" key="2">
    <source>
        <dbReference type="EMBL" id="EFH86175.1"/>
    </source>
</evidence>
<dbReference type="RefSeq" id="WP_007910262.1">
    <property type="nucleotide sequence ID" value="NZ_ADVG01000002.1"/>
</dbReference>
<dbReference type="InParanoid" id="D6TK75"/>
<organism evidence="2 3">
    <name type="scientific">Ktedonobacter racemifer DSM 44963</name>
    <dbReference type="NCBI Taxonomy" id="485913"/>
    <lineage>
        <taxon>Bacteria</taxon>
        <taxon>Bacillati</taxon>
        <taxon>Chloroflexota</taxon>
        <taxon>Ktedonobacteria</taxon>
        <taxon>Ktedonobacterales</taxon>
        <taxon>Ktedonobacteraceae</taxon>
        <taxon>Ktedonobacter</taxon>
    </lineage>
</organism>